<reference evidence="2" key="1">
    <citation type="submission" date="2017-02" db="EMBL/GenBank/DDBJ databases">
        <authorList>
            <person name="Varghese N."/>
            <person name="Submissions S."/>
        </authorList>
    </citation>
    <scope>NUCLEOTIDE SEQUENCE [LARGE SCALE GENOMIC DNA]</scope>
    <source>
        <strain evidence="2">DSM 24967</strain>
    </source>
</reference>
<dbReference type="EMBL" id="FUYQ01000007">
    <property type="protein sequence ID" value="SKB46285.1"/>
    <property type="molecule type" value="Genomic_DNA"/>
</dbReference>
<organism evidence="1 2">
    <name type="scientific">Parabacteroides chartae</name>
    <dbReference type="NCBI Taxonomy" id="1037355"/>
    <lineage>
        <taxon>Bacteria</taxon>
        <taxon>Pseudomonadati</taxon>
        <taxon>Bacteroidota</taxon>
        <taxon>Bacteroidia</taxon>
        <taxon>Bacteroidales</taxon>
        <taxon>Tannerellaceae</taxon>
        <taxon>Parabacteroides</taxon>
    </lineage>
</organism>
<dbReference type="AlphaFoldDB" id="A0A1T5BGK3"/>
<dbReference type="Proteomes" id="UP000190852">
    <property type="component" value="Unassembled WGS sequence"/>
</dbReference>
<gene>
    <name evidence="1" type="ORF">SAMN05660349_01274</name>
</gene>
<proteinExistence type="predicted"/>
<accession>A0A1T5BGK3</accession>
<evidence type="ECO:0000313" key="1">
    <source>
        <dbReference type="EMBL" id="SKB46285.1"/>
    </source>
</evidence>
<sequence>MDEDYSIYVYYKGSDLYPNIKSLFFGEIEMEFDINYEGKPEDKKEAFQNYMTEVVDLQVTDYCLFHTPPLDIDESTKKYWDEYLNPELHVDKFE</sequence>
<keyword evidence="2" id="KW-1185">Reference proteome</keyword>
<evidence type="ECO:0000313" key="2">
    <source>
        <dbReference type="Proteomes" id="UP000190852"/>
    </source>
</evidence>
<name>A0A1T5BGK3_9BACT</name>
<protein>
    <submittedName>
        <fullName evidence="1">Uncharacterized protein</fullName>
    </submittedName>
</protein>
<dbReference type="RefSeq" id="WP_079682898.1">
    <property type="nucleotide sequence ID" value="NZ_FUYQ01000007.1"/>
</dbReference>